<reference evidence="3" key="1">
    <citation type="journal article" date="2019" name="PLoS Negl. Trop. Dis.">
        <title>Revisiting the worldwide diversity of Leptospira species in the environment.</title>
        <authorList>
            <person name="Vincent A.T."/>
            <person name="Schiettekatte O."/>
            <person name="Bourhy P."/>
            <person name="Veyrier F.J."/>
            <person name="Picardeau M."/>
        </authorList>
    </citation>
    <scope>NUCLEOTIDE SEQUENCE [LARGE SCALE GENOMIC DNA]</scope>
    <source>
        <strain evidence="3">201300427</strain>
    </source>
</reference>
<evidence type="ECO:0000313" key="3">
    <source>
        <dbReference type="EMBL" id="TGN16916.1"/>
    </source>
</evidence>
<gene>
    <name evidence="3" type="ORF">EHS15_18900</name>
</gene>
<keyword evidence="4" id="KW-1185">Reference proteome</keyword>
<comment type="caution">
    <text evidence="3">The sequence shown here is derived from an EMBL/GenBank/DDBJ whole genome shotgun (WGS) entry which is preliminary data.</text>
</comment>
<dbReference type="Gene3D" id="2.130.10.10">
    <property type="entry name" value="YVTN repeat-like/Quinoprotein amine dehydrogenase"/>
    <property type="match status" value="2"/>
</dbReference>
<dbReference type="OrthoDB" id="434800at2"/>
<dbReference type="Pfam" id="PF00400">
    <property type="entry name" value="WD40"/>
    <property type="match status" value="1"/>
</dbReference>
<accession>A0A4R9LVU6</accession>
<dbReference type="SUPFAM" id="SSF50969">
    <property type="entry name" value="YVTN repeat-like/Quinoprotein amine dehydrogenase"/>
    <property type="match status" value="1"/>
</dbReference>
<name>A0A4R9LVU6_9LEPT</name>
<keyword evidence="2" id="KW-0677">Repeat</keyword>
<proteinExistence type="predicted"/>
<evidence type="ECO:0000313" key="4">
    <source>
        <dbReference type="Proteomes" id="UP000298058"/>
    </source>
</evidence>
<sequence>MKNELRQIPYFLLVCIFFFSRPSHSEKVLSGYDSKEGKSAFISFSPDGKYLATSTYYEVQIRTAPSFDVSYTIPMEEGRIGALLFGNSGKLYVGDVNGALAVFRMGNKEPDQVEALKFPVESLAISPDGSKIAATGKMQTSSLVSLLDASTLKLKYDIPKADPAEMKFIDEDTIVGINDSSVIFRIDLKQKKISHYRSFAYSLYGLDVNREEGLVYVGSYAQRVYVLDASTLKDISYFQDSIRPSPVKSLTYQEQKSILVTGENEGTVSIRDAETGKIKHRLFGHLREVDRVIVSPDGKWIVSASTAGKDIRIWNQNDFKKQIHPKVKGSTDKTLFHAVLPEENSILKIFPDKLNKVDPESGDVTETSPLSFETKSFRISENQIQLFDGKITHVFDSETLKEKTNYQGKPGVLLKDKVFTWKNAPNFNIMLLSEKKPKSYPAGTGDTEAISGTEDHFCIVGNIGNAKTKEGYERETGIEIRDLNRMESVWLRKKDLVESHKQNTEVLEIFCQDKDQVYVLSTAELSLIGKEPGKDISLPRRGNQGDVDLAWTAFSPNGRKIALADRFGVIRIFRTSDHGLEQILYTNHRTPYLKGISMTNRLVIAIDEEGTSYTWDLD</sequence>
<evidence type="ECO:0000256" key="2">
    <source>
        <dbReference type="ARBA" id="ARBA00022737"/>
    </source>
</evidence>
<dbReference type="Proteomes" id="UP000298058">
    <property type="component" value="Unassembled WGS sequence"/>
</dbReference>
<dbReference type="InterPro" id="IPR011044">
    <property type="entry name" value="Quino_amine_DH_bsu"/>
</dbReference>
<dbReference type="AlphaFoldDB" id="A0A4R9LVU6"/>
<dbReference type="PANTHER" id="PTHR22847:SF637">
    <property type="entry name" value="WD REPEAT DOMAIN 5B"/>
    <property type="match status" value="1"/>
</dbReference>
<dbReference type="InterPro" id="IPR015943">
    <property type="entry name" value="WD40/YVTN_repeat-like_dom_sf"/>
</dbReference>
<dbReference type="PANTHER" id="PTHR22847">
    <property type="entry name" value="WD40 REPEAT PROTEIN"/>
    <property type="match status" value="1"/>
</dbReference>
<dbReference type="InterPro" id="IPR001680">
    <property type="entry name" value="WD40_rpt"/>
</dbReference>
<dbReference type="RefSeq" id="WP_135762161.1">
    <property type="nucleotide sequence ID" value="NZ_RQHW01000082.1"/>
</dbReference>
<protein>
    <submittedName>
        <fullName evidence="3">WD40 repeat domain-containing protein</fullName>
    </submittedName>
</protein>
<dbReference type="EMBL" id="RQHW01000082">
    <property type="protein sequence ID" value="TGN16916.1"/>
    <property type="molecule type" value="Genomic_DNA"/>
</dbReference>
<evidence type="ECO:0000256" key="1">
    <source>
        <dbReference type="ARBA" id="ARBA00022574"/>
    </source>
</evidence>
<keyword evidence="1" id="KW-0853">WD repeat</keyword>
<dbReference type="SUPFAM" id="SSF50978">
    <property type="entry name" value="WD40 repeat-like"/>
    <property type="match status" value="1"/>
</dbReference>
<dbReference type="InterPro" id="IPR036322">
    <property type="entry name" value="WD40_repeat_dom_sf"/>
</dbReference>
<dbReference type="SMART" id="SM00320">
    <property type="entry name" value="WD40"/>
    <property type="match status" value="5"/>
</dbReference>
<organism evidence="3 4">
    <name type="scientific">Leptospira idonii</name>
    <dbReference type="NCBI Taxonomy" id="1193500"/>
    <lineage>
        <taxon>Bacteria</taxon>
        <taxon>Pseudomonadati</taxon>
        <taxon>Spirochaetota</taxon>
        <taxon>Spirochaetia</taxon>
        <taxon>Leptospirales</taxon>
        <taxon>Leptospiraceae</taxon>
        <taxon>Leptospira</taxon>
    </lineage>
</organism>